<dbReference type="EMBL" id="CAFABA010000023">
    <property type="protein sequence ID" value="CAB4822609.1"/>
    <property type="molecule type" value="Genomic_DNA"/>
</dbReference>
<evidence type="ECO:0000313" key="2">
    <source>
        <dbReference type="EMBL" id="CAB4822609.1"/>
    </source>
</evidence>
<organism evidence="3">
    <name type="scientific">freshwater metagenome</name>
    <dbReference type="NCBI Taxonomy" id="449393"/>
    <lineage>
        <taxon>unclassified sequences</taxon>
        <taxon>metagenomes</taxon>
        <taxon>ecological metagenomes</taxon>
    </lineage>
</organism>
<sequence>MELTEEEMAILDLERAWWLDGGSKHAAIRDRFGLSGTSDDQLLGVVIDDRAALDYDPLLVRRLRRARLECRRVRHGGRPTEERTRL</sequence>
<gene>
    <name evidence="1" type="ORF">UFOPK2754_02280</name>
    <name evidence="2" type="ORF">UFOPK3139_00801</name>
    <name evidence="3" type="ORF">UFOPK3543_02446</name>
    <name evidence="4" type="ORF">UFOPK3967_00537</name>
</gene>
<reference evidence="3" key="1">
    <citation type="submission" date="2020-05" db="EMBL/GenBank/DDBJ databases">
        <authorList>
            <person name="Chiriac C."/>
            <person name="Salcher M."/>
            <person name="Ghai R."/>
            <person name="Kavagutti S V."/>
        </authorList>
    </citation>
    <scope>NUCLEOTIDE SEQUENCE</scope>
</reference>
<accession>A0A6J7IA83</accession>
<protein>
    <submittedName>
        <fullName evidence="3">Unannotated protein</fullName>
    </submittedName>
</protein>
<dbReference type="EMBL" id="CAFBOS010000021">
    <property type="protein sequence ID" value="CAB4983916.1"/>
    <property type="molecule type" value="Genomic_DNA"/>
</dbReference>
<dbReference type="Pfam" id="PF11662">
    <property type="entry name" value="DUF3263"/>
    <property type="match status" value="1"/>
</dbReference>
<dbReference type="EMBL" id="CAEZYR010000097">
    <property type="protein sequence ID" value="CAB4758954.1"/>
    <property type="molecule type" value="Genomic_DNA"/>
</dbReference>
<proteinExistence type="predicted"/>
<evidence type="ECO:0000313" key="1">
    <source>
        <dbReference type="EMBL" id="CAB4758954.1"/>
    </source>
</evidence>
<dbReference type="EMBL" id="CAFBMH010000121">
    <property type="protein sequence ID" value="CAB4927317.1"/>
    <property type="molecule type" value="Genomic_DNA"/>
</dbReference>
<dbReference type="AlphaFoldDB" id="A0A6J7IA83"/>
<dbReference type="InterPro" id="IPR021678">
    <property type="entry name" value="DUF3263"/>
</dbReference>
<evidence type="ECO:0000313" key="4">
    <source>
        <dbReference type="EMBL" id="CAB4983916.1"/>
    </source>
</evidence>
<name>A0A6J7IA83_9ZZZZ</name>
<evidence type="ECO:0000313" key="3">
    <source>
        <dbReference type="EMBL" id="CAB4927317.1"/>
    </source>
</evidence>